<dbReference type="InterPro" id="IPR000477">
    <property type="entry name" value="RT_dom"/>
</dbReference>
<keyword evidence="2" id="KW-0548">Nucleotidyltransferase</keyword>
<dbReference type="AlphaFoldDB" id="A0A5B6V525"/>
<dbReference type="EMBL" id="SMMG02000008">
    <property type="protein sequence ID" value="KAA3464146.1"/>
    <property type="molecule type" value="Genomic_DNA"/>
</dbReference>
<dbReference type="PANTHER" id="PTHR46890">
    <property type="entry name" value="NON-LTR RETROLELEMENT REVERSE TRANSCRIPTASE-LIKE PROTEIN-RELATED"/>
    <property type="match status" value="1"/>
</dbReference>
<dbReference type="OrthoDB" id="1752216at2759"/>
<name>A0A5B6V525_9ROSI</name>
<dbReference type="Proteomes" id="UP000325315">
    <property type="component" value="Unassembled WGS sequence"/>
</dbReference>
<dbReference type="PANTHER" id="PTHR46890:SF48">
    <property type="entry name" value="RNA-DIRECTED DNA POLYMERASE"/>
    <property type="match status" value="1"/>
</dbReference>
<accession>A0A5B6V525</accession>
<gene>
    <name evidence="2" type="ORF">EPI10_008436</name>
</gene>
<evidence type="ECO:0000259" key="1">
    <source>
        <dbReference type="Pfam" id="PF00078"/>
    </source>
</evidence>
<reference evidence="2" key="1">
    <citation type="submission" date="2019-08" db="EMBL/GenBank/DDBJ databases">
        <authorList>
            <person name="Liu F."/>
        </authorList>
    </citation>
    <scope>NUCLEOTIDE SEQUENCE [LARGE SCALE GENOMIC DNA]</scope>
    <source>
        <strain evidence="2">PA1801</strain>
        <tissue evidence="2">Leaf</tissue>
    </source>
</reference>
<dbReference type="CDD" id="cd01650">
    <property type="entry name" value="RT_nLTR_like"/>
    <property type="match status" value="1"/>
</dbReference>
<evidence type="ECO:0000313" key="3">
    <source>
        <dbReference type="Proteomes" id="UP000325315"/>
    </source>
</evidence>
<dbReference type="InterPro" id="IPR052343">
    <property type="entry name" value="Retrotransposon-Effector_Assoc"/>
</dbReference>
<comment type="caution">
    <text evidence="2">The sequence shown here is derived from an EMBL/GenBank/DDBJ whole genome shotgun (WGS) entry which is preliminary data.</text>
</comment>
<keyword evidence="2" id="KW-0808">Transferase</keyword>
<protein>
    <submittedName>
        <fullName evidence="2">Reverse transcriptase</fullName>
    </submittedName>
</protein>
<evidence type="ECO:0000313" key="2">
    <source>
        <dbReference type="EMBL" id="KAA3464146.1"/>
    </source>
</evidence>
<dbReference type="Pfam" id="PF00078">
    <property type="entry name" value="RVT_1"/>
    <property type="match status" value="1"/>
</dbReference>
<organism evidence="2 3">
    <name type="scientific">Gossypium australe</name>
    <dbReference type="NCBI Taxonomy" id="47621"/>
    <lineage>
        <taxon>Eukaryota</taxon>
        <taxon>Viridiplantae</taxon>
        <taxon>Streptophyta</taxon>
        <taxon>Embryophyta</taxon>
        <taxon>Tracheophyta</taxon>
        <taxon>Spermatophyta</taxon>
        <taxon>Magnoliopsida</taxon>
        <taxon>eudicotyledons</taxon>
        <taxon>Gunneridae</taxon>
        <taxon>Pentapetalae</taxon>
        <taxon>rosids</taxon>
        <taxon>malvids</taxon>
        <taxon>Malvales</taxon>
        <taxon>Malvaceae</taxon>
        <taxon>Malvoideae</taxon>
        <taxon>Gossypium</taxon>
    </lineage>
</organism>
<keyword evidence="3" id="KW-1185">Reference proteome</keyword>
<keyword evidence="2" id="KW-0695">RNA-directed DNA polymerase</keyword>
<dbReference type="InterPro" id="IPR043502">
    <property type="entry name" value="DNA/RNA_pol_sf"/>
</dbReference>
<proteinExistence type="predicted"/>
<feature type="domain" description="Reverse transcriptase" evidence="1">
    <location>
        <begin position="171"/>
        <end position="265"/>
    </location>
</feature>
<dbReference type="SUPFAM" id="SSF56672">
    <property type="entry name" value="DNA/RNA polymerases"/>
    <property type="match status" value="1"/>
</dbReference>
<sequence>MLLDGERNKDTLAKLIDTKITNWLKLGDKNSAFFHKYATARRRINTINRLETEEGQEVTADVEISDTASRYFQKLFTSSGVGDFSHILAGITPAISADINTILQASYSGDEIQKALKGMGPTKAPGYDGFPVLFFQKSWHIVGKDVVEFCLGVLNEGEEFGSVNETDIVLIPKTPYPTSLVNFRPISLCTILYKLVAKTIANRLQEFIGMCIDSAQSAFVPGRLISDNVLIAYEILHTLRQKRFGRKRFMAVKLDMSKAYDRVEWGYL</sequence>
<dbReference type="GO" id="GO:0003964">
    <property type="term" value="F:RNA-directed DNA polymerase activity"/>
    <property type="evidence" value="ECO:0007669"/>
    <property type="project" value="UniProtKB-KW"/>
</dbReference>